<gene>
    <name evidence="8" type="ORF">C7999DRAFT_36197</name>
</gene>
<protein>
    <submittedName>
        <fullName evidence="8">Activator of stress genes 1</fullName>
    </submittedName>
</protein>
<dbReference type="CDD" id="cd12148">
    <property type="entry name" value="fungal_TF_MHR"/>
    <property type="match status" value="1"/>
</dbReference>
<dbReference type="InterPro" id="IPR051127">
    <property type="entry name" value="Fungal_SecMet_Regulators"/>
</dbReference>
<dbReference type="InterPro" id="IPR007219">
    <property type="entry name" value="XnlR_reg_dom"/>
</dbReference>
<dbReference type="AlphaFoldDB" id="A0AAN7CMH0"/>
<dbReference type="PROSITE" id="PS50048">
    <property type="entry name" value="ZN2_CY6_FUNGAL_2"/>
    <property type="match status" value="1"/>
</dbReference>
<keyword evidence="1" id="KW-0479">Metal-binding</keyword>
<dbReference type="GO" id="GO:0000981">
    <property type="term" value="F:DNA-binding transcription factor activity, RNA polymerase II-specific"/>
    <property type="evidence" value="ECO:0007669"/>
    <property type="project" value="InterPro"/>
</dbReference>
<keyword evidence="2" id="KW-0805">Transcription regulation</keyword>
<dbReference type="GO" id="GO:0000978">
    <property type="term" value="F:RNA polymerase II cis-regulatory region sequence-specific DNA binding"/>
    <property type="evidence" value="ECO:0007669"/>
    <property type="project" value="TreeGrafter"/>
</dbReference>
<dbReference type="SMART" id="SM00906">
    <property type="entry name" value="Fungal_trans"/>
    <property type="match status" value="1"/>
</dbReference>
<evidence type="ECO:0000256" key="6">
    <source>
        <dbReference type="SAM" id="MobiDB-lite"/>
    </source>
</evidence>
<dbReference type="GO" id="GO:0006351">
    <property type="term" value="P:DNA-templated transcription"/>
    <property type="evidence" value="ECO:0007669"/>
    <property type="project" value="InterPro"/>
</dbReference>
<dbReference type="GO" id="GO:0008270">
    <property type="term" value="F:zinc ion binding"/>
    <property type="evidence" value="ECO:0007669"/>
    <property type="project" value="InterPro"/>
</dbReference>
<evidence type="ECO:0000313" key="9">
    <source>
        <dbReference type="Proteomes" id="UP001303647"/>
    </source>
</evidence>
<comment type="caution">
    <text evidence="8">The sequence shown here is derived from an EMBL/GenBank/DDBJ whole genome shotgun (WGS) entry which is preliminary data.</text>
</comment>
<dbReference type="InterPro" id="IPR001138">
    <property type="entry name" value="Zn2Cys6_DnaBD"/>
</dbReference>
<feature type="domain" description="Zn(2)-C6 fungal-type" evidence="7">
    <location>
        <begin position="25"/>
        <end position="57"/>
    </location>
</feature>
<dbReference type="SUPFAM" id="SSF57701">
    <property type="entry name" value="Zn2/Cys6 DNA-binding domain"/>
    <property type="match status" value="1"/>
</dbReference>
<feature type="region of interest" description="Disordered" evidence="6">
    <location>
        <begin position="1"/>
        <end position="20"/>
    </location>
</feature>
<dbReference type="Gene3D" id="4.10.240.10">
    <property type="entry name" value="Zn(2)-C6 fungal-type DNA-binding domain"/>
    <property type="match status" value="1"/>
</dbReference>
<evidence type="ECO:0000256" key="1">
    <source>
        <dbReference type="ARBA" id="ARBA00022723"/>
    </source>
</evidence>
<organism evidence="8 9">
    <name type="scientific">Corynascus novoguineensis</name>
    <dbReference type="NCBI Taxonomy" id="1126955"/>
    <lineage>
        <taxon>Eukaryota</taxon>
        <taxon>Fungi</taxon>
        <taxon>Dikarya</taxon>
        <taxon>Ascomycota</taxon>
        <taxon>Pezizomycotina</taxon>
        <taxon>Sordariomycetes</taxon>
        <taxon>Sordariomycetidae</taxon>
        <taxon>Sordariales</taxon>
        <taxon>Chaetomiaceae</taxon>
        <taxon>Corynascus</taxon>
    </lineage>
</organism>
<dbReference type="PANTHER" id="PTHR47424">
    <property type="entry name" value="REGULATORY PROTEIN GAL4"/>
    <property type="match status" value="1"/>
</dbReference>
<proteinExistence type="predicted"/>
<reference evidence="8" key="1">
    <citation type="journal article" date="2023" name="Mol. Phylogenet. Evol.">
        <title>Genome-scale phylogeny and comparative genomics of the fungal order Sordariales.</title>
        <authorList>
            <person name="Hensen N."/>
            <person name="Bonometti L."/>
            <person name="Westerberg I."/>
            <person name="Brannstrom I.O."/>
            <person name="Guillou S."/>
            <person name="Cros-Aarteil S."/>
            <person name="Calhoun S."/>
            <person name="Haridas S."/>
            <person name="Kuo A."/>
            <person name="Mondo S."/>
            <person name="Pangilinan J."/>
            <person name="Riley R."/>
            <person name="LaButti K."/>
            <person name="Andreopoulos B."/>
            <person name="Lipzen A."/>
            <person name="Chen C."/>
            <person name="Yan M."/>
            <person name="Daum C."/>
            <person name="Ng V."/>
            <person name="Clum A."/>
            <person name="Steindorff A."/>
            <person name="Ohm R.A."/>
            <person name="Martin F."/>
            <person name="Silar P."/>
            <person name="Natvig D.O."/>
            <person name="Lalanne C."/>
            <person name="Gautier V."/>
            <person name="Ament-Velasquez S.L."/>
            <person name="Kruys A."/>
            <person name="Hutchinson M.I."/>
            <person name="Powell A.J."/>
            <person name="Barry K."/>
            <person name="Miller A.N."/>
            <person name="Grigoriev I.V."/>
            <person name="Debuchy R."/>
            <person name="Gladieux P."/>
            <person name="Hiltunen Thoren M."/>
            <person name="Johannesson H."/>
        </authorList>
    </citation>
    <scope>NUCLEOTIDE SEQUENCE</scope>
    <source>
        <strain evidence="8">CBS 359.72</strain>
    </source>
</reference>
<keyword evidence="4" id="KW-0804">Transcription</keyword>
<dbReference type="PANTHER" id="PTHR47424:SF3">
    <property type="entry name" value="REGULATORY PROTEIN GAL4"/>
    <property type="match status" value="1"/>
</dbReference>
<keyword evidence="5" id="KW-0539">Nucleus</keyword>
<feature type="region of interest" description="Disordered" evidence="6">
    <location>
        <begin position="114"/>
        <end position="145"/>
    </location>
</feature>
<evidence type="ECO:0000313" key="8">
    <source>
        <dbReference type="EMBL" id="KAK4243473.1"/>
    </source>
</evidence>
<dbReference type="InterPro" id="IPR036864">
    <property type="entry name" value="Zn2-C6_fun-type_DNA-bd_sf"/>
</dbReference>
<sequence>MEASQHTFVAETGQPAQRRKKARLACNPCRARKTGCDGRKPVCSACSMRGWGDKCFYPDSVMQPSTALTLVDIDRRLQRLENEARAGHEISRSSPSSTKQPSFLDVVAHDAGAARSPTELSLKSSSVSFDHASMNDQSSREPVDACANEPSATANAAFMRRGLEAAGHRQRHDTAVNSQSPVSPMGSPTFPDLVGFSLHTPDRPFDDFDPHTLYLPPRHFADDLLRWYWQNFHSIFPFLNWPVFKNRYRTLWKQKPPARPAFDDILYYATLNMVLALACLRHESIPLEQRPYHADDFYRRSLQLVSAETLDSASISIVQLLLLRTMYLYFAGKADRCWLMAGAAVRVAIGLGLHIDSKRHLNQMEREMRRRIWYGGCVSLDQIVSATFGRPGLIFPGLTQTAPPLAIDEEYLSTTGEGHQPEGLPSRLDMMTFTLKTVEILEDMKSARREPGIKLKHAGDEITMPDPTNLLRVNAKIDDLLEGLPEHLRPDADYSKMLLNEDTVKCFRIQSHAIRFRLLIIRVFLLRPSLLAEAQRWTNPAACSTLTASSMLQERLHQEICSLCLGTVHTMLEEIQSGPATNGGISAWYALHCKFIPPSPVLQCSLLVVQLTLGSNAVTFAAATILLVATLSPNLGVCLDTEPTKSSWDRVMAILDFHKSHVASAARGIEVLQRYRESITRRANARLGRPQLGHEFGARATSISPTAQQGVPVATPPSLVTCSYTTQPQQAPALQPQQFRHTQQSWDEPHAMPTPPMAGTGLMEGLDPYYIGSETLDEAWLTMQDYGQGNWMLEQFRLP</sequence>
<accession>A0AAN7CMH0</accession>
<keyword evidence="3" id="KW-0238">DNA-binding</keyword>
<dbReference type="Pfam" id="PF04082">
    <property type="entry name" value="Fungal_trans"/>
    <property type="match status" value="1"/>
</dbReference>
<dbReference type="Pfam" id="PF00172">
    <property type="entry name" value="Zn_clus"/>
    <property type="match status" value="1"/>
</dbReference>
<dbReference type="EMBL" id="MU857813">
    <property type="protein sequence ID" value="KAK4243473.1"/>
    <property type="molecule type" value="Genomic_DNA"/>
</dbReference>
<dbReference type="GO" id="GO:0000435">
    <property type="term" value="P:positive regulation of transcription from RNA polymerase II promoter by galactose"/>
    <property type="evidence" value="ECO:0007669"/>
    <property type="project" value="TreeGrafter"/>
</dbReference>
<dbReference type="SMART" id="SM00066">
    <property type="entry name" value="GAL4"/>
    <property type="match status" value="1"/>
</dbReference>
<evidence type="ECO:0000256" key="5">
    <source>
        <dbReference type="ARBA" id="ARBA00023242"/>
    </source>
</evidence>
<evidence type="ECO:0000259" key="7">
    <source>
        <dbReference type="PROSITE" id="PS50048"/>
    </source>
</evidence>
<evidence type="ECO:0000256" key="4">
    <source>
        <dbReference type="ARBA" id="ARBA00023163"/>
    </source>
</evidence>
<dbReference type="CDD" id="cd00067">
    <property type="entry name" value="GAL4"/>
    <property type="match status" value="1"/>
</dbReference>
<evidence type="ECO:0000256" key="2">
    <source>
        <dbReference type="ARBA" id="ARBA00023015"/>
    </source>
</evidence>
<evidence type="ECO:0000256" key="3">
    <source>
        <dbReference type="ARBA" id="ARBA00023125"/>
    </source>
</evidence>
<feature type="compositionally biased region" description="Polar residues" evidence="6">
    <location>
        <begin position="118"/>
        <end position="128"/>
    </location>
</feature>
<dbReference type="PROSITE" id="PS00463">
    <property type="entry name" value="ZN2_CY6_FUNGAL_1"/>
    <property type="match status" value="1"/>
</dbReference>
<name>A0AAN7CMH0_9PEZI</name>
<reference evidence="8" key="2">
    <citation type="submission" date="2023-05" db="EMBL/GenBank/DDBJ databases">
        <authorList>
            <consortium name="Lawrence Berkeley National Laboratory"/>
            <person name="Steindorff A."/>
            <person name="Hensen N."/>
            <person name="Bonometti L."/>
            <person name="Westerberg I."/>
            <person name="Brannstrom I.O."/>
            <person name="Guillou S."/>
            <person name="Cros-Aarteil S."/>
            <person name="Calhoun S."/>
            <person name="Haridas S."/>
            <person name="Kuo A."/>
            <person name="Mondo S."/>
            <person name="Pangilinan J."/>
            <person name="Riley R."/>
            <person name="Labutti K."/>
            <person name="Andreopoulos B."/>
            <person name="Lipzen A."/>
            <person name="Chen C."/>
            <person name="Yanf M."/>
            <person name="Daum C."/>
            <person name="Ng V."/>
            <person name="Clum A."/>
            <person name="Ohm R."/>
            <person name="Martin F."/>
            <person name="Silar P."/>
            <person name="Natvig D."/>
            <person name="Lalanne C."/>
            <person name="Gautier V."/>
            <person name="Ament-Velasquez S.L."/>
            <person name="Kruys A."/>
            <person name="Hutchinson M.I."/>
            <person name="Powell A.J."/>
            <person name="Barry K."/>
            <person name="Miller A.N."/>
            <person name="Grigoriev I.V."/>
            <person name="Debuchy R."/>
            <person name="Gladieux P."/>
            <person name="Thoren M.H."/>
            <person name="Johannesson H."/>
        </authorList>
    </citation>
    <scope>NUCLEOTIDE SEQUENCE</scope>
    <source>
        <strain evidence="8">CBS 359.72</strain>
    </source>
</reference>
<dbReference type="GO" id="GO:0005634">
    <property type="term" value="C:nucleus"/>
    <property type="evidence" value="ECO:0007669"/>
    <property type="project" value="TreeGrafter"/>
</dbReference>
<dbReference type="Proteomes" id="UP001303647">
    <property type="component" value="Unassembled WGS sequence"/>
</dbReference>
<keyword evidence="9" id="KW-1185">Reference proteome</keyword>